<dbReference type="EMBL" id="JBBNAG010000005">
    <property type="protein sequence ID" value="KAK9132790.1"/>
    <property type="molecule type" value="Genomic_DNA"/>
</dbReference>
<dbReference type="PANTHER" id="PTHR35285">
    <property type="entry name" value="2-C-METHYL-D-ERYTHRITOL 4-PHOSPHATE CYTIDYLYLTRANSFERASE"/>
    <property type="match status" value="1"/>
</dbReference>
<dbReference type="PANTHER" id="PTHR35285:SF1">
    <property type="entry name" value="2-C-METHYL-D-ERYTHRITOL 4-PHOSPHATE CYTIDYLYLTRANSFERASE"/>
    <property type="match status" value="1"/>
</dbReference>
<name>A0AAP0P9E7_9MAGN</name>
<organism evidence="1 2">
    <name type="scientific">Stephania cephalantha</name>
    <dbReference type="NCBI Taxonomy" id="152367"/>
    <lineage>
        <taxon>Eukaryota</taxon>
        <taxon>Viridiplantae</taxon>
        <taxon>Streptophyta</taxon>
        <taxon>Embryophyta</taxon>
        <taxon>Tracheophyta</taxon>
        <taxon>Spermatophyta</taxon>
        <taxon>Magnoliopsida</taxon>
        <taxon>Ranunculales</taxon>
        <taxon>Menispermaceae</taxon>
        <taxon>Menispermoideae</taxon>
        <taxon>Cissampelideae</taxon>
        <taxon>Stephania</taxon>
    </lineage>
</organism>
<sequence>MEDSLITGFTDHYGHGLERKNVDVLESCAIDGYRNLLIKSAHDYLVSRVEKRQEGQTDLIILCGGSSILRNLMVPGRR</sequence>
<dbReference type="Proteomes" id="UP001419268">
    <property type="component" value="Unassembled WGS sequence"/>
</dbReference>
<accession>A0AAP0P9E7</accession>
<evidence type="ECO:0000313" key="2">
    <source>
        <dbReference type="Proteomes" id="UP001419268"/>
    </source>
</evidence>
<keyword evidence="2" id="KW-1185">Reference proteome</keyword>
<comment type="caution">
    <text evidence="1">The sequence shown here is derived from an EMBL/GenBank/DDBJ whole genome shotgun (WGS) entry which is preliminary data.</text>
</comment>
<evidence type="ECO:0000313" key="1">
    <source>
        <dbReference type="EMBL" id="KAK9132790.1"/>
    </source>
</evidence>
<gene>
    <name evidence="1" type="ORF">Scep_012318</name>
</gene>
<reference evidence="1 2" key="1">
    <citation type="submission" date="2024-01" db="EMBL/GenBank/DDBJ databases">
        <title>Genome assemblies of Stephania.</title>
        <authorList>
            <person name="Yang L."/>
        </authorList>
    </citation>
    <scope>NUCLEOTIDE SEQUENCE [LARGE SCALE GENOMIC DNA]</scope>
    <source>
        <strain evidence="1">JXDWG</strain>
        <tissue evidence="1">Leaf</tissue>
    </source>
</reference>
<proteinExistence type="predicted"/>
<dbReference type="AlphaFoldDB" id="A0AAP0P9E7"/>
<protein>
    <submittedName>
        <fullName evidence="1">Uncharacterized protein</fullName>
    </submittedName>
</protein>